<accession>A0ABR2JHD9</accession>
<evidence type="ECO:0000313" key="2">
    <source>
        <dbReference type="EMBL" id="KAK8876941.1"/>
    </source>
</evidence>
<dbReference type="EMBL" id="JAPCWZ010000002">
    <property type="protein sequence ID" value="KAK8876941.1"/>
    <property type="molecule type" value="Genomic_DNA"/>
</dbReference>
<gene>
    <name evidence="2" type="ORF">PGQ11_001887</name>
</gene>
<reference evidence="2 3" key="1">
    <citation type="journal article" date="2024" name="IMA Fungus">
        <title>Apiospora arundinis, a panoply of carbohydrate-active enzymes and secondary metabolites.</title>
        <authorList>
            <person name="Sorensen T."/>
            <person name="Petersen C."/>
            <person name="Muurmann A.T."/>
            <person name="Christiansen J.V."/>
            <person name="Brundto M.L."/>
            <person name="Overgaard C.K."/>
            <person name="Boysen A.T."/>
            <person name="Wollenberg R.D."/>
            <person name="Larsen T.O."/>
            <person name="Sorensen J.L."/>
            <person name="Nielsen K.L."/>
            <person name="Sondergaard T.E."/>
        </authorList>
    </citation>
    <scope>NUCLEOTIDE SEQUENCE [LARGE SCALE GENOMIC DNA]</scope>
    <source>
        <strain evidence="2 3">AAU 773</strain>
    </source>
</reference>
<evidence type="ECO:0000313" key="3">
    <source>
        <dbReference type="Proteomes" id="UP001390339"/>
    </source>
</evidence>
<proteinExistence type="predicted"/>
<keyword evidence="3" id="KW-1185">Reference proteome</keyword>
<feature type="compositionally biased region" description="Pro residues" evidence="1">
    <location>
        <begin position="186"/>
        <end position="197"/>
    </location>
</feature>
<name>A0ABR2JHD9_9PEZI</name>
<dbReference type="Proteomes" id="UP001390339">
    <property type="component" value="Unassembled WGS sequence"/>
</dbReference>
<feature type="region of interest" description="Disordered" evidence="1">
    <location>
        <begin position="1"/>
        <end position="35"/>
    </location>
</feature>
<sequence length="672" mass="73758">MPPKRKRRSTLEDEGSPNSESLTVSRKRKRGNRASAPVQAPLLAWLDHCLDNGLVFKDTAPDYLKHAVTQILKWGQIDQKLRAIVKTHNGRSPYTPLILEKGTGCLENFSGTQLQNQVTKIKSSLRYCVPEPLVGISSRRQIQIVLTSTSTNSTKDSETPNTQIQPAAAPDATSSRVVCVDSESPPSSPGSPPPHQTLPPNDVNESRTPGGLQPYIGDFFEPRVDVPSNGTLAQKVFTTRDIVTAGEVASAAAWAMQRGLYRGLQFDQRADDDDGASPGSFSTLSDVTSAQSMVTPQMMSARPSLTATEHSRSLIDINDAATNNETRSEHHCDCGNEANELRRSVSQLEKKVVDIERAQLINHRIAQGTLQPSDYDAQLGFHRLLTDIDQVCLALASGEESPPLLPSVWDRQSPLAPLTQRAAAANHQSWVVLTCTQPPERVEALRCLIAASVMLDVFEHGDLGSLGDTCFLLNKYREAVLLKDGAEALRKLDQLAHERMRDDPLLQSQLEIRSKSLAGKLEETLSSICPPQTQEADDDAPSPTQTMFQKVFASALSLKTLLLQTGQKYRADFVPAGAHFSPDTMVLVGFESMELWQQSRRSGSREPGLPATSPRAVRFCVFPAIFAYPMETEWASKDDVSAFTVDYCNFVRATVPEEDLRLVSKAVVSVFE</sequence>
<feature type="compositionally biased region" description="Polar residues" evidence="1">
    <location>
        <begin position="148"/>
        <end position="165"/>
    </location>
</feature>
<organism evidence="2 3">
    <name type="scientific">Apiospora arundinis</name>
    <dbReference type="NCBI Taxonomy" id="335852"/>
    <lineage>
        <taxon>Eukaryota</taxon>
        <taxon>Fungi</taxon>
        <taxon>Dikarya</taxon>
        <taxon>Ascomycota</taxon>
        <taxon>Pezizomycotina</taxon>
        <taxon>Sordariomycetes</taxon>
        <taxon>Xylariomycetidae</taxon>
        <taxon>Amphisphaeriales</taxon>
        <taxon>Apiosporaceae</taxon>
        <taxon>Apiospora</taxon>
    </lineage>
</organism>
<comment type="caution">
    <text evidence="2">The sequence shown here is derived from an EMBL/GenBank/DDBJ whole genome shotgun (WGS) entry which is preliminary data.</text>
</comment>
<protein>
    <submittedName>
        <fullName evidence="2">Uncharacterized protein</fullName>
    </submittedName>
</protein>
<evidence type="ECO:0000256" key="1">
    <source>
        <dbReference type="SAM" id="MobiDB-lite"/>
    </source>
</evidence>
<feature type="region of interest" description="Disordered" evidence="1">
    <location>
        <begin position="148"/>
        <end position="213"/>
    </location>
</feature>